<reference evidence="6 7" key="2">
    <citation type="submission" date="2019-01" db="EMBL/GenBank/DDBJ databases">
        <title>The decoding of complex shrimp genome reveals the adaptation for benthos swimmer, frequently molting mechanism and breeding impact on genome.</title>
        <authorList>
            <person name="Sun Y."/>
            <person name="Gao Y."/>
            <person name="Yu Y."/>
        </authorList>
    </citation>
    <scope>NUCLEOTIDE SEQUENCE [LARGE SCALE GENOMIC DNA]</scope>
    <source>
        <tissue evidence="6">Muscle</tissue>
    </source>
</reference>
<comment type="caution">
    <text evidence="6">The sequence shown here is derived from an EMBL/GenBank/DDBJ whole genome shotgun (WGS) entry which is preliminary data.</text>
</comment>
<dbReference type="Proteomes" id="UP000283509">
    <property type="component" value="Unassembled WGS sequence"/>
</dbReference>
<evidence type="ECO:0000256" key="3">
    <source>
        <dbReference type="ARBA" id="ARBA00022741"/>
    </source>
</evidence>
<dbReference type="InterPro" id="IPR050173">
    <property type="entry name" value="ABC_transporter_C-like"/>
</dbReference>
<proteinExistence type="predicted"/>
<keyword evidence="3" id="KW-0547">Nucleotide-binding</keyword>
<evidence type="ECO:0000256" key="2">
    <source>
        <dbReference type="ARBA" id="ARBA00022737"/>
    </source>
</evidence>
<evidence type="ECO:0000256" key="4">
    <source>
        <dbReference type="ARBA" id="ARBA00022840"/>
    </source>
</evidence>
<dbReference type="EMBL" id="QCYY01003524">
    <property type="protein sequence ID" value="ROT62916.1"/>
    <property type="molecule type" value="Genomic_DNA"/>
</dbReference>
<feature type="domain" description="ABC transporter" evidence="5">
    <location>
        <begin position="3"/>
        <end position="29"/>
    </location>
</feature>
<keyword evidence="7" id="KW-1185">Reference proteome</keyword>
<evidence type="ECO:0000259" key="5">
    <source>
        <dbReference type="Pfam" id="PF00005"/>
    </source>
</evidence>
<dbReference type="GO" id="GO:0016887">
    <property type="term" value="F:ATP hydrolysis activity"/>
    <property type="evidence" value="ECO:0007669"/>
    <property type="project" value="InterPro"/>
</dbReference>
<dbReference type="PANTHER" id="PTHR24223:SF443">
    <property type="entry name" value="MULTIDRUG-RESISTANCE LIKE PROTEIN 1, ISOFORM I"/>
    <property type="match status" value="1"/>
</dbReference>
<dbReference type="OrthoDB" id="7594166at2759"/>
<dbReference type="STRING" id="6689.A0A423SFA0"/>
<dbReference type="GO" id="GO:0042626">
    <property type="term" value="F:ATPase-coupled transmembrane transporter activity"/>
    <property type="evidence" value="ECO:0007669"/>
    <property type="project" value="TreeGrafter"/>
</dbReference>
<dbReference type="GO" id="GO:0005524">
    <property type="term" value="F:ATP binding"/>
    <property type="evidence" value="ECO:0007669"/>
    <property type="project" value="UniProtKB-KW"/>
</dbReference>
<keyword evidence="4" id="KW-0067">ATP-binding</keyword>
<comment type="subcellular location">
    <subcellularLocation>
        <location evidence="1">Endomembrane system</location>
        <topology evidence="1">Multi-pass membrane protein</topology>
    </subcellularLocation>
</comment>
<keyword evidence="2" id="KW-0677">Repeat</keyword>
<evidence type="ECO:0000256" key="1">
    <source>
        <dbReference type="ARBA" id="ARBA00004127"/>
    </source>
</evidence>
<accession>A0A423SFA0</accession>
<dbReference type="Gene3D" id="3.40.50.300">
    <property type="entry name" value="P-loop containing nucleotide triphosphate hydrolases"/>
    <property type="match status" value="1"/>
</dbReference>
<sequence>MGVGQRQLVSLARALLRQSRILVLDEATAAVDVETDDLIQETIRSQFANRTILTIAHRLNTIMDSDRVMVLDKGKIAEFSDPASLLANKKSIFYGMAKDAGLV</sequence>
<dbReference type="GO" id="GO:0012505">
    <property type="term" value="C:endomembrane system"/>
    <property type="evidence" value="ECO:0007669"/>
    <property type="project" value="UniProtKB-SubCell"/>
</dbReference>
<reference evidence="6 7" key="1">
    <citation type="submission" date="2018-04" db="EMBL/GenBank/DDBJ databases">
        <authorList>
            <person name="Zhang X."/>
            <person name="Yuan J."/>
            <person name="Li F."/>
            <person name="Xiang J."/>
        </authorList>
    </citation>
    <scope>NUCLEOTIDE SEQUENCE [LARGE SCALE GENOMIC DNA]</scope>
    <source>
        <tissue evidence="6">Muscle</tissue>
    </source>
</reference>
<evidence type="ECO:0000313" key="7">
    <source>
        <dbReference type="Proteomes" id="UP000283509"/>
    </source>
</evidence>
<organism evidence="6 7">
    <name type="scientific">Penaeus vannamei</name>
    <name type="common">Whiteleg shrimp</name>
    <name type="synonym">Litopenaeus vannamei</name>
    <dbReference type="NCBI Taxonomy" id="6689"/>
    <lineage>
        <taxon>Eukaryota</taxon>
        <taxon>Metazoa</taxon>
        <taxon>Ecdysozoa</taxon>
        <taxon>Arthropoda</taxon>
        <taxon>Crustacea</taxon>
        <taxon>Multicrustacea</taxon>
        <taxon>Malacostraca</taxon>
        <taxon>Eumalacostraca</taxon>
        <taxon>Eucarida</taxon>
        <taxon>Decapoda</taxon>
        <taxon>Dendrobranchiata</taxon>
        <taxon>Penaeoidea</taxon>
        <taxon>Penaeidae</taxon>
        <taxon>Penaeus</taxon>
    </lineage>
</organism>
<gene>
    <name evidence="6" type="ORF">C7M84_019209</name>
</gene>
<protein>
    <recommendedName>
        <fullName evidence="5">ABC transporter domain-containing protein</fullName>
    </recommendedName>
</protein>
<dbReference type="GO" id="GO:0016020">
    <property type="term" value="C:membrane"/>
    <property type="evidence" value="ECO:0007669"/>
    <property type="project" value="TreeGrafter"/>
</dbReference>
<dbReference type="InterPro" id="IPR027417">
    <property type="entry name" value="P-loop_NTPase"/>
</dbReference>
<name>A0A423SFA0_PENVA</name>
<evidence type="ECO:0000313" key="6">
    <source>
        <dbReference type="EMBL" id="ROT62916.1"/>
    </source>
</evidence>
<dbReference type="Pfam" id="PF00005">
    <property type="entry name" value="ABC_tran"/>
    <property type="match status" value="1"/>
</dbReference>
<dbReference type="SUPFAM" id="SSF52540">
    <property type="entry name" value="P-loop containing nucleoside triphosphate hydrolases"/>
    <property type="match status" value="1"/>
</dbReference>
<dbReference type="PANTHER" id="PTHR24223">
    <property type="entry name" value="ATP-BINDING CASSETTE SUB-FAMILY C"/>
    <property type="match status" value="1"/>
</dbReference>
<dbReference type="InterPro" id="IPR003439">
    <property type="entry name" value="ABC_transporter-like_ATP-bd"/>
</dbReference>
<dbReference type="FunFam" id="3.40.50.300:FF:003492">
    <property type="entry name" value="AGAP012735-PA"/>
    <property type="match status" value="1"/>
</dbReference>
<dbReference type="AlphaFoldDB" id="A0A423SFA0"/>